<dbReference type="GO" id="GO:0016301">
    <property type="term" value="F:kinase activity"/>
    <property type="evidence" value="ECO:0007669"/>
    <property type="project" value="UniProtKB-KW"/>
</dbReference>
<dbReference type="Pfam" id="PF13189">
    <property type="entry name" value="Cytidylate_kin2"/>
    <property type="match status" value="1"/>
</dbReference>
<dbReference type="KEGG" id="uli:ETAA1_58250"/>
<dbReference type="Gene3D" id="3.40.50.300">
    <property type="entry name" value="P-loop containing nucleotide triphosphate hydrolases"/>
    <property type="match status" value="1"/>
</dbReference>
<evidence type="ECO:0000256" key="1">
    <source>
        <dbReference type="SAM" id="MobiDB-lite"/>
    </source>
</evidence>
<dbReference type="AlphaFoldDB" id="A0A517Y240"/>
<evidence type="ECO:0000313" key="3">
    <source>
        <dbReference type="Proteomes" id="UP000319576"/>
    </source>
</evidence>
<dbReference type="OrthoDB" id="9781180at2"/>
<accession>A0A517Y240</accession>
<keyword evidence="3" id="KW-1185">Reference proteome</keyword>
<proteinExistence type="predicted"/>
<dbReference type="InterPro" id="IPR027417">
    <property type="entry name" value="P-loop_NTPase"/>
</dbReference>
<reference evidence="2 3" key="1">
    <citation type="submission" date="2019-02" db="EMBL/GenBank/DDBJ databases">
        <title>Deep-cultivation of Planctomycetes and their phenomic and genomic characterization uncovers novel biology.</title>
        <authorList>
            <person name="Wiegand S."/>
            <person name="Jogler M."/>
            <person name="Boedeker C."/>
            <person name="Pinto D."/>
            <person name="Vollmers J."/>
            <person name="Rivas-Marin E."/>
            <person name="Kohn T."/>
            <person name="Peeters S.H."/>
            <person name="Heuer A."/>
            <person name="Rast P."/>
            <person name="Oberbeckmann S."/>
            <person name="Bunk B."/>
            <person name="Jeske O."/>
            <person name="Meyerdierks A."/>
            <person name="Storesund J.E."/>
            <person name="Kallscheuer N."/>
            <person name="Luecker S."/>
            <person name="Lage O.M."/>
            <person name="Pohl T."/>
            <person name="Merkel B.J."/>
            <person name="Hornburger P."/>
            <person name="Mueller R.-W."/>
            <person name="Bruemmer F."/>
            <person name="Labrenz M."/>
            <person name="Spormann A.M."/>
            <person name="Op den Camp H."/>
            <person name="Overmann J."/>
            <person name="Amann R."/>
            <person name="Jetten M.S.M."/>
            <person name="Mascher T."/>
            <person name="Medema M.H."/>
            <person name="Devos D.P."/>
            <person name="Kaster A.-K."/>
            <person name="Ovreas L."/>
            <person name="Rohde M."/>
            <person name="Galperin M.Y."/>
            <person name="Jogler C."/>
        </authorList>
    </citation>
    <scope>NUCLEOTIDE SEQUENCE [LARGE SCALE GENOMIC DNA]</scope>
    <source>
        <strain evidence="2 3">ETA_A1</strain>
    </source>
</reference>
<sequence>MPASPDATAMNEVPVHGFRGDATDDGPAARPRGLTVAVSREAGARGTTLARKVGELLGWQVFDQDHLDYLQMNDGERDQLLADIPASAKAWADAHLARLQQARRIETDDDTARLYRLLFAVAARGDAVLVGRAAGHLLPVESTLHVRVAAPLNTRVAYLAQTLRLTRDEAAEEVRRRDAGRAQFVARTVFLDATDLSGYDLVVNPVRLGLEAAAQLVGWAVRVKQQFAEFRADRTDPDAG</sequence>
<protein>
    <submittedName>
        <fullName evidence="2">Cytidylate kinase</fullName>
    </submittedName>
</protein>
<keyword evidence="2" id="KW-0808">Transferase</keyword>
<dbReference type="RefSeq" id="WP_145244035.1">
    <property type="nucleotide sequence ID" value="NZ_CP036273.1"/>
</dbReference>
<dbReference type="Proteomes" id="UP000319576">
    <property type="component" value="Chromosome"/>
</dbReference>
<name>A0A517Y240_9BACT</name>
<keyword evidence="2" id="KW-0418">Kinase</keyword>
<gene>
    <name evidence="2" type="ORF">ETAA1_58250</name>
</gene>
<feature type="region of interest" description="Disordered" evidence="1">
    <location>
        <begin position="1"/>
        <end position="31"/>
    </location>
</feature>
<dbReference type="EMBL" id="CP036273">
    <property type="protein sequence ID" value="QDU23817.1"/>
    <property type="molecule type" value="Genomic_DNA"/>
</dbReference>
<evidence type="ECO:0000313" key="2">
    <source>
        <dbReference type="EMBL" id="QDU23817.1"/>
    </source>
</evidence>
<organism evidence="2 3">
    <name type="scientific">Urbifossiella limnaea</name>
    <dbReference type="NCBI Taxonomy" id="2528023"/>
    <lineage>
        <taxon>Bacteria</taxon>
        <taxon>Pseudomonadati</taxon>
        <taxon>Planctomycetota</taxon>
        <taxon>Planctomycetia</taxon>
        <taxon>Gemmatales</taxon>
        <taxon>Gemmataceae</taxon>
        <taxon>Urbifossiella</taxon>
    </lineage>
</organism>